<organism evidence="1 2">
    <name type="scientific">Pediococcus pentosaceus</name>
    <dbReference type="NCBI Taxonomy" id="1255"/>
    <lineage>
        <taxon>Bacteria</taxon>
        <taxon>Bacillati</taxon>
        <taxon>Bacillota</taxon>
        <taxon>Bacilli</taxon>
        <taxon>Lactobacillales</taxon>
        <taxon>Lactobacillaceae</taxon>
        <taxon>Pediococcus</taxon>
    </lineage>
</organism>
<reference evidence="1" key="1">
    <citation type="submission" date="2020-11" db="EMBL/GenBank/DDBJ databases">
        <title>Antibiotic susceptibility profiles of Pediococcus pentosaceus from various origins and their implications for the safety assessment of strains with food-technology applications.</title>
        <authorList>
            <person name="Shani N."/>
            <person name="Oberhaensli S."/>
            <person name="Arias E."/>
        </authorList>
    </citation>
    <scope>NUCLEOTIDE SEQUENCE</scope>
    <source>
        <strain evidence="1">FAM 24207</strain>
    </source>
</reference>
<proteinExistence type="predicted"/>
<dbReference type="EMBL" id="JADOFP010000002">
    <property type="protein sequence ID" value="MBF7114486.1"/>
    <property type="molecule type" value="Genomic_DNA"/>
</dbReference>
<accession>A0AB73HGR4</accession>
<comment type="caution">
    <text evidence="1">The sequence shown here is derived from an EMBL/GenBank/DDBJ whole genome shotgun (WGS) entry which is preliminary data.</text>
</comment>
<gene>
    <name evidence="1" type="ORF">ITQ90_03070</name>
</gene>
<name>A0AB73HGR4_PEDPE</name>
<protein>
    <submittedName>
        <fullName evidence="1">Uncharacterized protein</fullName>
    </submittedName>
</protein>
<dbReference type="Proteomes" id="UP001194632">
    <property type="component" value="Unassembled WGS sequence"/>
</dbReference>
<dbReference type="AlphaFoldDB" id="A0AB73HGR4"/>
<sequence>MSYPLIKVDCKKHNVEFISTPKIIRKDLDMNESFLKIDGREITQIQYIKLEKGLNCTTLIVRINPHYLNKSDWGRELLKESR</sequence>
<evidence type="ECO:0000313" key="2">
    <source>
        <dbReference type="Proteomes" id="UP001194632"/>
    </source>
</evidence>
<evidence type="ECO:0000313" key="1">
    <source>
        <dbReference type="EMBL" id="MBF7114486.1"/>
    </source>
</evidence>
<dbReference type="RefSeq" id="WP_195749336.1">
    <property type="nucleotide sequence ID" value="NZ_JADOFP010000002.1"/>
</dbReference>